<organism evidence="1">
    <name type="scientific">Tanacetum cinerariifolium</name>
    <name type="common">Dalmatian daisy</name>
    <name type="synonym">Chrysanthemum cinerariifolium</name>
    <dbReference type="NCBI Taxonomy" id="118510"/>
    <lineage>
        <taxon>Eukaryota</taxon>
        <taxon>Viridiplantae</taxon>
        <taxon>Streptophyta</taxon>
        <taxon>Embryophyta</taxon>
        <taxon>Tracheophyta</taxon>
        <taxon>Spermatophyta</taxon>
        <taxon>Magnoliopsida</taxon>
        <taxon>eudicotyledons</taxon>
        <taxon>Gunneridae</taxon>
        <taxon>Pentapetalae</taxon>
        <taxon>asterids</taxon>
        <taxon>campanulids</taxon>
        <taxon>Asterales</taxon>
        <taxon>Asteraceae</taxon>
        <taxon>Asteroideae</taxon>
        <taxon>Anthemideae</taxon>
        <taxon>Anthemidinae</taxon>
        <taxon>Tanacetum</taxon>
    </lineage>
</organism>
<evidence type="ECO:0000313" key="1">
    <source>
        <dbReference type="EMBL" id="GFC58597.1"/>
    </source>
</evidence>
<protein>
    <submittedName>
        <fullName evidence="1">RNA-directed DNA polymerase, eukaryota, reverse transcriptase zinc-binding domain protein</fullName>
    </submittedName>
</protein>
<keyword evidence="1" id="KW-0548">Nucleotidyltransferase</keyword>
<keyword evidence="1" id="KW-0808">Transferase</keyword>
<feature type="non-terminal residue" evidence="1">
    <location>
        <position position="123"/>
    </location>
</feature>
<sequence length="123" mass="14331">MAQKEVDRHPHDAMIKANEFYLLDKYIKAVDDQEKLLFQMAKIEWLSKGVKNSRYFDKLVKGRKSMNRVISICDELGNRHEGDKVADKFVEHFSNFSSKKNSVKEMDSIEELFTSKLSNNDAI</sequence>
<comment type="caution">
    <text evidence="1">The sequence shown here is derived from an EMBL/GenBank/DDBJ whole genome shotgun (WGS) entry which is preliminary data.</text>
</comment>
<reference evidence="1" key="1">
    <citation type="journal article" date="2019" name="Sci. Rep.">
        <title>Draft genome of Tanacetum cinerariifolium, the natural source of mosquito coil.</title>
        <authorList>
            <person name="Yamashiro T."/>
            <person name="Shiraishi A."/>
            <person name="Satake H."/>
            <person name="Nakayama K."/>
        </authorList>
    </citation>
    <scope>NUCLEOTIDE SEQUENCE</scope>
</reference>
<dbReference type="AlphaFoldDB" id="A0A699Q468"/>
<gene>
    <name evidence="1" type="ORF">Tci_830567</name>
</gene>
<dbReference type="EMBL" id="BKCJ010978192">
    <property type="protein sequence ID" value="GFC58597.1"/>
    <property type="molecule type" value="Genomic_DNA"/>
</dbReference>
<name>A0A699Q468_TANCI</name>
<keyword evidence="1" id="KW-0695">RNA-directed DNA polymerase</keyword>
<dbReference type="GO" id="GO:0003964">
    <property type="term" value="F:RNA-directed DNA polymerase activity"/>
    <property type="evidence" value="ECO:0007669"/>
    <property type="project" value="UniProtKB-KW"/>
</dbReference>
<accession>A0A699Q468</accession>
<proteinExistence type="predicted"/>